<sequence length="441" mass="45247">MKKGFDGVVAETVSTSSSVRLSFAAARGPKQVLFGAGQRRAAGWVTAEHGNRALVCADPYLVGGRQLEEIIASLHAEDVRTSLYSDVVPELPVSGVNDAVEAARSFGADVIVAVGGGSSIDLAKLVAVLLRHGSDLTELYGENRVPGPSVPVVALPTTAGTGSEVTPVAVVTDAGRSSKVGVSSRHLIPVAAICDPELSYTCPPAVTASAGADAFSHCVEAYTAVRHAPDPALARDRVFVGRGETTDNLALTGMAHIAAGLQRAHREPTDAAARASVMYGSLMAGLAFGTAGTAAAHALQYPVGALTGTAHGVGVGLLLPYVMAHNLAVRTAEMARIARILAVEEVAPAPAADATEAEFAAAAPSMVAQFLSSVGIPRSLAEIGVEEDRLRWAAAEGPRAARLAENNPIPLTTADAERLLAAAWTGDLSRIQQDPTEVGAR</sequence>
<organism evidence="5 6">
    <name type="scientific">Georgenia deserti</name>
    <dbReference type="NCBI Taxonomy" id="2093781"/>
    <lineage>
        <taxon>Bacteria</taxon>
        <taxon>Bacillati</taxon>
        <taxon>Actinomycetota</taxon>
        <taxon>Actinomycetes</taxon>
        <taxon>Micrococcales</taxon>
        <taxon>Bogoriellaceae</taxon>
        <taxon>Georgenia</taxon>
    </lineage>
</organism>
<evidence type="ECO:0000256" key="2">
    <source>
        <dbReference type="ARBA" id="ARBA00023002"/>
    </source>
</evidence>
<name>A0ABW4L5H5_9MICO</name>
<feature type="domain" description="Alcohol dehydrogenase iron-type/glycerol dehydrogenase GldA" evidence="3">
    <location>
        <begin position="29"/>
        <end position="196"/>
    </location>
</feature>
<dbReference type="EMBL" id="JBHUEE010000005">
    <property type="protein sequence ID" value="MFD1718414.1"/>
    <property type="molecule type" value="Genomic_DNA"/>
</dbReference>
<evidence type="ECO:0000313" key="5">
    <source>
        <dbReference type="EMBL" id="MFD1718414.1"/>
    </source>
</evidence>
<accession>A0ABW4L5H5</accession>
<dbReference type="Pfam" id="PF25137">
    <property type="entry name" value="ADH_Fe_C"/>
    <property type="match status" value="1"/>
</dbReference>
<dbReference type="EC" id="1.1.1.1" evidence="5"/>
<keyword evidence="6" id="KW-1185">Reference proteome</keyword>
<feature type="domain" description="Fe-containing alcohol dehydrogenase-like C-terminal" evidence="4">
    <location>
        <begin position="207"/>
        <end position="424"/>
    </location>
</feature>
<dbReference type="InterPro" id="IPR001670">
    <property type="entry name" value="ADH_Fe/GldA"/>
</dbReference>
<dbReference type="Gene3D" id="3.40.50.1970">
    <property type="match status" value="1"/>
</dbReference>
<dbReference type="SUPFAM" id="SSF56796">
    <property type="entry name" value="Dehydroquinate synthase-like"/>
    <property type="match status" value="1"/>
</dbReference>
<dbReference type="Proteomes" id="UP001597277">
    <property type="component" value="Unassembled WGS sequence"/>
</dbReference>
<evidence type="ECO:0000259" key="4">
    <source>
        <dbReference type="Pfam" id="PF25137"/>
    </source>
</evidence>
<protein>
    <submittedName>
        <fullName evidence="5">Iron-containing alcohol dehydrogenase</fullName>
        <ecNumber evidence="5">1.1.1.1</ecNumber>
    </submittedName>
</protein>
<dbReference type="Pfam" id="PF00465">
    <property type="entry name" value="Fe-ADH"/>
    <property type="match status" value="1"/>
</dbReference>
<reference evidence="6" key="1">
    <citation type="journal article" date="2019" name="Int. J. Syst. Evol. Microbiol.">
        <title>The Global Catalogue of Microorganisms (GCM) 10K type strain sequencing project: providing services to taxonomists for standard genome sequencing and annotation.</title>
        <authorList>
            <consortium name="The Broad Institute Genomics Platform"/>
            <consortium name="The Broad Institute Genome Sequencing Center for Infectious Disease"/>
            <person name="Wu L."/>
            <person name="Ma J."/>
        </authorList>
    </citation>
    <scope>NUCLEOTIDE SEQUENCE [LARGE SCALE GENOMIC DNA]</scope>
    <source>
        <strain evidence="6">JCM 17130</strain>
    </source>
</reference>
<dbReference type="PANTHER" id="PTHR11496">
    <property type="entry name" value="ALCOHOL DEHYDROGENASE"/>
    <property type="match status" value="1"/>
</dbReference>
<dbReference type="Gene3D" id="1.20.1090.10">
    <property type="entry name" value="Dehydroquinate synthase-like - alpha domain"/>
    <property type="match status" value="1"/>
</dbReference>
<keyword evidence="2 5" id="KW-0560">Oxidoreductase</keyword>
<dbReference type="PANTHER" id="PTHR11496:SF102">
    <property type="entry name" value="ALCOHOL DEHYDROGENASE 4"/>
    <property type="match status" value="1"/>
</dbReference>
<dbReference type="InterPro" id="IPR039697">
    <property type="entry name" value="Alcohol_dehydrogenase_Fe"/>
</dbReference>
<gene>
    <name evidence="5" type="ORF">ACFSE6_11245</name>
</gene>
<evidence type="ECO:0000256" key="1">
    <source>
        <dbReference type="ARBA" id="ARBA00007358"/>
    </source>
</evidence>
<dbReference type="GO" id="GO:0004022">
    <property type="term" value="F:alcohol dehydrogenase (NAD+) activity"/>
    <property type="evidence" value="ECO:0007669"/>
    <property type="project" value="UniProtKB-EC"/>
</dbReference>
<comment type="caution">
    <text evidence="5">The sequence shown here is derived from an EMBL/GenBank/DDBJ whole genome shotgun (WGS) entry which is preliminary data.</text>
</comment>
<evidence type="ECO:0000313" key="6">
    <source>
        <dbReference type="Proteomes" id="UP001597277"/>
    </source>
</evidence>
<evidence type="ECO:0000259" key="3">
    <source>
        <dbReference type="Pfam" id="PF00465"/>
    </source>
</evidence>
<proteinExistence type="inferred from homology"/>
<comment type="similarity">
    <text evidence="1">Belongs to the iron-containing alcohol dehydrogenase family.</text>
</comment>
<dbReference type="InterPro" id="IPR056798">
    <property type="entry name" value="ADH_Fe_C"/>
</dbReference>